<dbReference type="Proteomes" id="UP000002313">
    <property type="component" value="Chromosome XI"/>
</dbReference>
<dbReference type="GO" id="GO:0003723">
    <property type="term" value="F:RNA binding"/>
    <property type="evidence" value="ECO:0007669"/>
    <property type="project" value="InterPro"/>
</dbReference>
<feature type="domain" description="Sm" evidence="1">
    <location>
        <begin position="3"/>
        <end position="70"/>
    </location>
</feature>
<organism evidence="2 3">
    <name type="scientific">Encephalitozoon intestinalis (strain ATCC 50506)</name>
    <name type="common">Microsporidian parasite</name>
    <name type="synonym">Septata intestinalis</name>
    <dbReference type="NCBI Taxonomy" id="876142"/>
    <lineage>
        <taxon>Eukaryota</taxon>
        <taxon>Fungi</taxon>
        <taxon>Fungi incertae sedis</taxon>
        <taxon>Microsporidia</taxon>
        <taxon>Unikaryonidae</taxon>
        <taxon>Encephalitozoon</taxon>
    </lineage>
</organism>
<dbReference type="EMBL" id="CP001952">
    <property type="protein sequence ID" value="ADM12698.1"/>
    <property type="molecule type" value="Genomic_DNA"/>
</dbReference>
<proteinExistence type="predicted"/>
<dbReference type="RefSeq" id="XP_003074058.1">
    <property type="nucleotide sequence ID" value="XM_003074012.1"/>
</dbReference>
<dbReference type="GeneID" id="9699767"/>
<sequence length="70" mass="8009">MLDPFCFLKMYLNERVEIKTKTGDVYTGTLEGFDEHINLMLQSHDVQNSAGRVLFLRGENILFVAMSPTL</sequence>
<dbReference type="SUPFAM" id="SSF50182">
    <property type="entry name" value="Sm-like ribonucleoproteins"/>
    <property type="match status" value="1"/>
</dbReference>
<dbReference type="InterPro" id="IPR047575">
    <property type="entry name" value="Sm"/>
</dbReference>
<reference evidence="2 3" key="1">
    <citation type="journal article" date="2010" name="Nat. Commun.">
        <title>The complete sequence of the smallest known nuclear genome from the microsporidian Encephalitozoon intestinalis.</title>
        <authorList>
            <person name="Corradi N."/>
            <person name="Pombert J.-F."/>
            <person name="Farinelli L."/>
            <person name="Didier E.S."/>
            <person name="Keeling P.J."/>
        </authorList>
    </citation>
    <scope>NUCLEOTIDE SEQUENCE [LARGE SCALE GENOMIC DNA]</scope>
    <source>
        <strain evidence="2 3">ATCC 50506</strain>
    </source>
</reference>
<dbReference type="InterPro" id="IPR001163">
    <property type="entry name" value="Sm_dom_euk/arc"/>
</dbReference>
<dbReference type="InterPro" id="IPR010920">
    <property type="entry name" value="LSM_dom_sf"/>
</dbReference>
<dbReference type="GO" id="GO:0032991">
    <property type="term" value="C:protein-containing complex"/>
    <property type="evidence" value="ECO:0007669"/>
    <property type="project" value="UniProtKB-ARBA"/>
</dbReference>
<accession>E0SA81</accession>
<dbReference type="Gene3D" id="2.30.30.100">
    <property type="match status" value="1"/>
</dbReference>
<dbReference type="KEGG" id="ein:Eint_111990"/>
<dbReference type="OrthoDB" id="29543at2759"/>
<evidence type="ECO:0000313" key="3">
    <source>
        <dbReference type="Proteomes" id="UP000002313"/>
    </source>
</evidence>
<protein>
    <submittedName>
        <fullName evidence="2">Sm-like protein</fullName>
    </submittedName>
</protein>
<name>E0SA81_ENCIT</name>
<gene>
    <name evidence="2" type="ORF">Eint_111990</name>
</gene>
<evidence type="ECO:0000259" key="1">
    <source>
        <dbReference type="PROSITE" id="PS52002"/>
    </source>
</evidence>
<dbReference type="PROSITE" id="PS52002">
    <property type="entry name" value="SM"/>
    <property type="match status" value="1"/>
</dbReference>
<evidence type="ECO:0000313" key="2">
    <source>
        <dbReference type="EMBL" id="ADM12698.1"/>
    </source>
</evidence>
<dbReference type="HOGENOM" id="CLU_076902_11_2_1"/>
<keyword evidence="3" id="KW-1185">Reference proteome</keyword>
<dbReference type="Pfam" id="PF01423">
    <property type="entry name" value="LSM"/>
    <property type="match status" value="1"/>
</dbReference>
<dbReference type="AlphaFoldDB" id="E0SA81"/>
<dbReference type="VEuPathDB" id="MicrosporidiaDB:Eint_111990"/>
<dbReference type="SMART" id="SM00651">
    <property type="entry name" value="Sm"/>
    <property type="match status" value="1"/>
</dbReference>
<reference evidence="2 3" key="2">
    <citation type="journal article" date="2012" name="Proc. Natl. Acad. Sci. U.S.A.">
        <title>Gain and loss of multiple functionally related, horizontally transferred genes in the reduced genomes of two microsporidian parasites.</title>
        <authorList>
            <person name="Pombert J.-F."/>
            <person name="Selman M."/>
            <person name="Burki F."/>
            <person name="Bardell F.T."/>
            <person name="Farinelli L."/>
            <person name="Solter L.F."/>
            <person name="Whitman D.W."/>
            <person name="Weiss L.M."/>
            <person name="Corradi N."/>
            <person name="Keeling P.J."/>
        </authorList>
    </citation>
    <scope>NUCLEOTIDE SEQUENCE [LARGE SCALE GENOMIC DNA]</scope>
    <source>
        <strain evidence="2 3">ATCC 50506</strain>
    </source>
</reference>